<dbReference type="EMBL" id="JAHLQT010031306">
    <property type="protein sequence ID" value="KAG7160426.1"/>
    <property type="molecule type" value="Genomic_DNA"/>
</dbReference>
<evidence type="ECO:0000313" key="1">
    <source>
        <dbReference type="EMBL" id="KAG7160426.1"/>
    </source>
</evidence>
<sequence length="242" mass="26944">MRTVRVVSSSRSRFRMLMAVLVLLTVLQAFHIFYFPLRYESLMQVNVTSLGAMPSGSWANWLNLEIPRAHSMPEMPGNVKAPRVHSMPEMPGIATKSLYSDFTNHTTKPTRKSASRVGKELWKFKTGIKLSKENKFNPSNETIKNIGETMNVHDLPSSVSKLPPWGHQEELSITNKEKPDMTVAISKEKETALYKISDSCEMDNGFEQSHTLLGDIAALPSGIDSGARTQSKALCPVTPPNL</sequence>
<protein>
    <submittedName>
        <fullName evidence="1">Uncharacterized protein</fullName>
    </submittedName>
</protein>
<gene>
    <name evidence="1" type="ORF">Hamer_G001671</name>
</gene>
<accession>A0A8J5JMK6</accession>
<evidence type="ECO:0000313" key="2">
    <source>
        <dbReference type="Proteomes" id="UP000747542"/>
    </source>
</evidence>
<dbReference type="Proteomes" id="UP000747542">
    <property type="component" value="Unassembled WGS sequence"/>
</dbReference>
<name>A0A8J5JMK6_HOMAM</name>
<feature type="non-terminal residue" evidence="1">
    <location>
        <position position="242"/>
    </location>
</feature>
<dbReference type="AlphaFoldDB" id="A0A8J5JMK6"/>
<keyword evidence="2" id="KW-1185">Reference proteome</keyword>
<proteinExistence type="predicted"/>
<organism evidence="1 2">
    <name type="scientific">Homarus americanus</name>
    <name type="common">American lobster</name>
    <dbReference type="NCBI Taxonomy" id="6706"/>
    <lineage>
        <taxon>Eukaryota</taxon>
        <taxon>Metazoa</taxon>
        <taxon>Ecdysozoa</taxon>
        <taxon>Arthropoda</taxon>
        <taxon>Crustacea</taxon>
        <taxon>Multicrustacea</taxon>
        <taxon>Malacostraca</taxon>
        <taxon>Eumalacostraca</taxon>
        <taxon>Eucarida</taxon>
        <taxon>Decapoda</taxon>
        <taxon>Pleocyemata</taxon>
        <taxon>Astacidea</taxon>
        <taxon>Nephropoidea</taxon>
        <taxon>Nephropidae</taxon>
        <taxon>Homarus</taxon>
    </lineage>
</organism>
<comment type="caution">
    <text evidence="1">The sequence shown here is derived from an EMBL/GenBank/DDBJ whole genome shotgun (WGS) entry which is preliminary data.</text>
</comment>
<reference evidence="1" key="1">
    <citation type="journal article" date="2021" name="Sci. Adv.">
        <title>The American lobster genome reveals insights on longevity, neural, and immune adaptations.</title>
        <authorList>
            <person name="Polinski J.M."/>
            <person name="Zimin A.V."/>
            <person name="Clark K.F."/>
            <person name="Kohn A.B."/>
            <person name="Sadowski N."/>
            <person name="Timp W."/>
            <person name="Ptitsyn A."/>
            <person name="Khanna P."/>
            <person name="Romanova D.Y."/>
            <person name="Williams P."/>
            <person name="Greenwood S.J."/>
            <person name="Moroz L.L."/>
            <person name="Walt D.R."/>
            <person name="Bodnar A.G."/>
        </authorList>
    </citation>
    <scope>NUCLEOTIDE SEQUENCE</scope>
    <source>
        <strain evidence="1">GMGI-L3</strain>
    </source>
</reference>